<accession>A0A2P2QFB1</accession>
<evidence type="ECO:0000313" key="1">
    <source>
        <dbReference type="EMBL" id="MBX65557.1"/>
    </source>
</evidence>
<dbReference type="EMBL" id="GGEC01085073">
    <property type="protein sequence ID" value="MBX65557.1"/>
    <property type="molecule type" value="Transcribed_RNA"/>
</dbReference>
<sequence length="25" mass="3223">MLHQIWRVSNFRFPHSHQMRKTAQW</sequence>
<name>A0A2P2QFB1_RHIMU</name>
<dbReference type="AlphaFoldDB" id="A0A2P2QFB1"/>
<organism evidence="1">
    <name type="scientific">Rhizophora mucronata</name>
    <name type="common">Asiatic mangrove</name>
    <dbReference type="NCBI Taxonomy" id="61149"/>
    <lineage>
        <taxon>Eukaryota</taxon>
        <taxon>Viridiplantae</taxon>
        <taxon>Streptophyta</taxon>
        <taxon>Embryophyta</taxon>
        <taxon>Tracheophyta</taxon>
        <taxon>Spermatophyta</taxon>
        <taxon>Magnoliopsida</taxon>
        <taxon>eudicotyledons</taxon>
        <taxon>Gunneridae</taxon>
        <taxon>Pentapetalae</taxon>
        <taxon>rosids</taxon>
        <taxon>fabids</taxon>
        <taxon>Malpighiales</taxon>
        <taxon>Rhizophoraceae</taxon>
        <taxon>Rhizophora</taxon>
    </lineage>
</organism>
<reference evidence="1" key="1">
    <citation type="submission" date="2018-02" db="EMBL/GenBank/DDBJ databases">
        <title>Rhizophora mucronata_Transcriptome.</title>
        <authorList>
            <person name="Meera S.P."/>
            <person name="Sreeshan A."/>
            <person name="Augustine A."/>
        </authorList>
    </citation>
    <scope>NUCLEOTIDE SEQUENCE</scope>
    <source>
        <tissue evidence="1">Leaf</tissue>
    </source>
</reference>
<protein>
    <submittedName>
        <fullName evidence="1">Uncharacterized protein</fullName>
    </submittedName>
</protein>
<proteinExistence type="predicted"/>